<name>A0A5P9P3B4_9EURY</name>
<feature type="compositionally biased region" description="Polar residues" evidence="1">
    <location>
        <begin position="223"/>
        <end position="232"/>
    </location>
</feature>
<proteinExistence type="predicted"/>
<evidence type="ECO:0000313" key="2">
    <source>
        <dbReference type="EMBL" id="QFU82612.1"/>
    </source>
</evidence>
<dbReference type="GeneID" id="42301142"/>
<reference evidence="2 3" key="1">
    <citation type="journal article" date="2007" name="Int. J. Syst. Evol. Microbiol.">
        <title>Natronorubrum sulfidifaciens sp. nov., an extremely haloalkaliphilic archaeon isolated from Aiding salt lake in Xin-Jiang, China.</title>
        <authorList>
            <person name="Cui H.L."/>
            <person name="Tohty D."/>
            <person name="Liu H.C."/>
            <person name="Liu S.J."/>
            <person name="Oren A."/>
            <person name="Zhou P.J."/>
        </authorList>
    </citation>
    <scope>NUCLEOTIDE SEQUENCE [LARGE SCALE GENOMIC DNA]</scope>
    <source>
        <strain evidence="2 3">7-3</strain>
    </source>
</reference>
<evidence type="ECO:0000256" key="1">
    <source>
        <dbReference type="SAM" id="MobiDB-lite"/>
    </source>
</evidence>
<evidence type="ECO:0000313" key="3">
    <source>
        <dbReference type="Proteomes" id="UP000326170"/>
    </source>
</evidence>
<accession>A0A5P9P3B4</accession>
<keyword evidence="3" id="KW-1185">Reference proteome</keyword>
<dbReference type="EMBL" id="CP045488">
    <property type="protein sequence ID" value="QFU82612.1"/>
    <property type="molecule type" value="Genomic_DNA"/>
</dbReference>
<dbReference type="OrthoDB" id="205324at2157"/>
<organism evidence="2 3">
    <name type="scientific">Natronorubrum aibiense</name>
    <dbReference type="NCBI Taxonomy" id="348826"/>
    <lineage>
        <taxon>Archaea</taxon>
        <taxon>Methanobacteriati</taxon>
        <taxon>Methanobacteriota</taxon>
        <taxon>Stenosarchaea group</taxon>
        <taxon>Halobacteria</taxon>
        <taxon>Halobacteriales</taxon>
        <taxon>Natrialbaceae</taxon>
        <taxon>Natronorubrum</taxon>
    </lineage>
</organism>
<dbReference type="RefSeq" id="WP_152940785.1">
    <property type="nucleotide sequence ID" value="NZ_CP045488.1"/>
</dbReference>
<sequence length="259" mass="28617">MTQAISPSTVEQLSDQIEAGTALLLREISDGASGETLSSTANELWDVVEEVEALFETVDLEKLPDVVELSALPDLIELDELPDAIRERDPDQMLDLSTIRHAINLHELWNTIDLVDFQKEFRQLEAELEDVVGPDVLESSGDSEARAEVRSFIDEIKPDAVDAAAQQKAKKTAKTARKGVIEGHSKFEKLYESKQRGTSYAGRKPVSKNPTAVSSVPYGPHPASTSTRVSTVPRNVRGAKVDALLRIYGRRWKTATRPR</sequence>
<protein>
    <submittedName>
        <fullName evidence="2">Uncharacterized protein</fullName>
    </submittedName>
</protein>
<dbReference type="AlphaFoldDB" id="A0A5P9P3B4"/>
<gene>
    <name evidence="2" type="ORF">GCU68_08810</name>
</gene>
<feature type="region of interest" description="Disordered" evidence="1">
    <location>
        <begin position="193"/>
        <end position="232"/>
    </location>
</feature>
<dbReference type="Proteomes" id="UP000326170">
    <property type="component" value="Chromosome"/>
</dbReference>
<dbReference type="KEGG" id="nas:GCU68_08810"/>